<gene>
    <name evidence="7" type="ORF">Mth01_02150</name>
</gene>
<dbReference type="SUPFAM" id="SSF53822">
    <property type="entry name" value="Periplasmic binding protein-like I"/>
    <property type="match status" value="1"/>
</dbReference>
<dbReference type="PRINTS" id="PR00337">
    <property type="entry name" value="LEUILEVALBP"/>
</dbReference>
<accession>A0A8J3R5Z4</accession>
<reference evidence="7" key="1">
    <citation type="submission" date="2021-01" db="EMBL/GenBank/DDBJ databases">
        <title>Whole genome shotgun sequence of Sphaerimonospora thailandensis NBRC 107569.</title>
        <authorList>
            <person name="Komaki H."/>
            <person name="Tamura T."/>
        </authorList>
    </citation>
    <scope>NUCLEOTIDE SEQUENCE</scope>
    <source>
        <strain evidence="7">NBRC 107569</strain>
    </source>
</reference>
<sequence length="401" mass="41435">MARWVAGMATLALAVTACGGTGDDADSPTDGSAKGAPIIIGMDEDSTGPGASYSTIAGKTIRLAVQDINDKGGVLGRPLRLVIENDESDPTKVPAVLQKLHSQGAKALFLQSGSAAVMQAKSTLTQLGLPAIAPTGVTATLVEPPDNELIYMLANTTTDWAEVYCGAFKAANINTLGILTDDTTTIAALNKALLGGMSCVKITATEKGAANASDLSAQVARLKDANPDAVLVTSVGGAFEVLAQNTLAAQLKDKLRFSLASIGNQPSSWKLANPGALEGLIFMGSINQDNPRTKALTELLKKANGPDYEVTAYDAEGWDAVQLLKLAIEKAGGPDDPKKLNEAIQSISGYQASFGQGNFTLSFSATKHLGADGPCGLSLIEFGADNRPKGPWATFQPPCSS</sequence>
<comment type="similarity">
    <text evidence="1">Belongs to the leucine-binding protein family.</text>
</comment>
<organism evidence="7 8">
    <name type="scientific">Sphaerimonospora thailandensis</name>
    <dbReference type="NCBI Taxonomy" id="795644"/>
    <lineage>
        <taxon>Bacteria</taxon>
        <taxon>Bacillati</taxon>
        <taxon>Actinomycetota</taxon>
        <taxon>Actinomycetes</taxon>
        <taxon>Streptosporangiales</taxon>
        <taxon>Streptosporangiaceae</taxon>
        <taxon>Sphaerimonospora</taxon>
    </lineage>
</organism>
<dbReference type="AlphaFoldDB" id="A0A8J3R5Z4"/>
<dbReference type="RefSeq" id="WP_204009821.1">
    <property type="nucleotide sequence ID" value="NZ_BOOG01000003.1"/>
</dbReference>
<dbReference type="PANTHER" id="PTHR30483:SF6">
    <property type="entry name" value="PERIPLASMIC BINDING PROTEIN OF ABC TRANSPORTER FOR NATURAL AMINO ACIDS"/>
    <property type="match status" value="1"/>
</dbReference>
<evidence type="ECO:0000259" key="6">
    <source>
        <dbReference type="Pfam" id="PF13458"/>
    </source>
</evidence>
<evidence type="ECO:0000313" key="7">
    <source>
        <dbReference type="EMBL" id="GIH67962.1"/>
    </source>
</evidence>
<keyword evidence="4" id="KW-0029">Amino-acid transport</keyword>
<evidence type="ECO:0000313" key="8">
    <source>
        <dbReference type="Proteomes" id="UP000610966"/>
    </source>
</evidence>
<comment type="caution">
    <text evidence="7">The sequence shown here is derived from an EMBL/GenBank/DDBJ whole genome shotgun (WGS) entry which is preliminary data.</text>
</comment>
<evidence type="ECO:0000256" key="4">
    <source>
        <dbReference type="ARBA" id="ARBA00022970"/>
    </source>
</evidence>
<keyword evidence="8" id="KW-1185">Reference proteome</keyword>
<dbReference type="Pfam" id="PF13458">
    <property type="entry name" value="Peripla_BP_6"/>
    <property type="match status" value="1"/>
</dbReference>
<evidence type="ECO:0000256" key="1">
    <source>
        <dbReference type="ARBA" id="ARBA00010062"/>
    </source>
</evidence>
<dbReference type="Gene3D" id="3.40.50.2300">
    <property type="match status" value="2"/>
</dbReference>
<dbReference type="InterPro" id="IPR051010">
    <property type="entry name" value="BCAA_transport"/>
</dbReference>
<keyword evidence="2" id="KW-0813">Transport</keyword>
<evidence type="ECO:0000256" key="5">
    <source>
        <dbReference type="SAM" id="SignalP"/>
    </source>
</evidence>
<dbReference type="GO" id="GO:0006865">
    <property type="term" value="P:amino acid transport"/>
    <property type="evidence" value="ECO:0007669"/>
    <property type="project" value="UniProtKB-KW"/>
</dbReference>
<name>A0A8J3R5Z4_9ACTN</name>
<dbReference type="EMBL" id="BOOG01000003">
    <property type="protein sequence ID" value="GIH67962.1"/>
    <property type="molecule type" value="Genomic_DNA"/>
</dbReference>
<feature type="chain" id="PRO_5038648221" evidence="5">
    <location>
        <begin position="20"/>
        <end position="401"/>
    </location>
</feature>
<evidence type="ECO:0000256" key="3">
    <source>
        <dbReference type="ARBA" id="ARBA00022729"/>
    </source>
</evidence>
<dbReference type="PROSITE" id="PS51257">
    <property type="entry name" value="PROKAR_LIPOPROTEIN"/>
    <property type="match status" value="1"/>
</dbReference>
<dbReference type="Proteomes" id="UP000610966">
    <property type="component" value="Unassembled WGS sequence"/>
</dbReference>
<feature type="domain" description="Leucine-binding protein" evidence="6">
    <location>
        <begin position="37"/>
        <end position="360"/>
    </location>
</feature>
<evidence type="ECO:0000256" key="2">
    <source>
        <dbReference type="ARBA" id="ARBA00022448"/>
    </source>
</evidence>
<proteinExistence type="inferred from homology"/>
<keyword evidence="3 5" id="KW-0732">Signal</keyword>
<protein>
    <submittedName>
        <fullName evidence="7">Ethanolamine utilization protein EutJ</fullName>
    </submittedName>
</protein>
<dbReference type="InterPro" id="IPR028082">
    <property type="entry name" value="Peripla_BP_I"/>
</dbReference>
<dbReference type="PANTHER" id="PTHR30483">
    <property type="entry name" value="LEUCINE-SPECIFIC-BINDING PROTEIN"/>
    <property type="match status" value="1"/>
</dbReference>
<dbReference type="InterPro" id="IPR028081">
    <property type="entry name" value="Leu-bd"/>
</dbReference>
<feature type="signal peptide" evidence="5">
    <location>
        <begin position="1"/>
        <end position="19"/>
    </location>
</feature>
<dbReference type="InterPro" id="IPR000709">
    <property type="entry name" value="Leu_Ile_Val-bd"/>
</dbReference>